<dbReference type="EMBL" id="JBHSOH010000004">
    <property type="protein sequence ID" value="MFC5847268.1"/>
    <property type="molecule type" value="Genomic_DNA"/>
</dbReference>
<dbReference type="InterPro" id="IPR011606">
    <property type="entry name" value="Brnchd-chn_aa_trnsp_permease"/>
</dbReference>
<keyword evidence="3" id="KW-0813">Transport</keyword>
<protein>
    <submittedName>
        <fullName evidence="9">AzlC family ABC transporter permease</fullName>
    </submittedName>
</protein>
<dbReference type="PANTHER" id="PTHR34979:SF1">
    <property type="entry name" value="INNER MEMBRANE PROTEIN YGAZ"/>
    <property type="match status" value="1"/>
</dbReference>
<evidence type="ECO:0000256" key="2">
    <source>
        <dbReference type="ARBA" id="ARBA00010735"/>
    </source>
</evidence>
<evidence type="ECO:0000313" key="9">
    <source>
        <dbReference type="EMBL" id="MFC5847268.1"/>
    </source>
</evidence>
<sequence>MPLVPGVLPFSMVAGIAAVQVGFTPLESVMFSVIGYAGSAQLIAAQLYGAGSPLALIVLSSLVVNLRFAMYSASLLPLFGGVPGRARWPLAYLMTDQAYALTMGRPDTETDPVPYYAGAAVPMWLTWQTGTATGALLGARIPPEWPLDFAVPLSFIALLVPVLRTRPQLLAAAVSGAAAVAAHGLPFRLNLILGAACGVAAGLWAQQAERRRTGAQA</sequence>
<keyword evidence="5 8" id="KW-0812">Transmembrane</keyword>
<evidence type="ECO:0000256" key="4">
    <source>
        <dbReference type="ARBA" id="ARBA00022475"/>
    </source>
</evidence>
<keyword evidence="7 8" id="KW-0472">Membrane</keyword>
<dbReference type="Proteomes" id="UP001595979">
    <property type="component" value="Unassembled WGS sequence"/>
</dbReference>
<evidence type="ECO:0000256" key="5">
    <source>
        <dbReference type="ARBA" id="ARBA00022692"/>
    </source>
</evidence>
<keyword evidence="6 8" id="KW-1133">Transmembrane helix</keyword>
<evidence type="ECO:0000256" key="7">
    <source>
        <dbReference type="ARBA" id="ARBA00023136"/>
    </source>
</evidence>
<keyword evidence="10" id="KW-1185">Reference proteome</keyword>
<comment type="caution">
    <text evidence="9">The sequence shown here is derived from an EMBL/GenBank/DDBJ whole genome shotgun (WGS) entry which is preliminary data.</text>
</comment>
<comment type="subcellular location">
    <subcellularLocation>
        <location evidence="1">Cell membrane</location>
        <topology evidence="1">Multi-pass membrane protein</topology>
    </subcellularLocation>
</comment>
<comment type="similarity">
    <text evidence="2">Belongs to the AzlC family.</text>
</comment>
<organism evidence="9 10">
    <name type="scientific">Deinococcus petrolearius</name>
    <dbReference type="NCBI Taxonomy" id="1751295"/>
    <lineage>
        <taxon>Bacteria</taxon>
        <taxon>Thermotogati</taxon>
        <taxon>Deinococcota</taxon>
        <taxon>Deinococci</taxon>
        <taxon>Deinococcales</taxon>
        <taxon>Deinococcaceae</taxon>
        <taxon>Deinococcus</taxon>
    </lineage>
</organism>
<keyword evidence="4" id="KW-1003">Cell membrane</keyword>
<evidence type="ECO:0000256" key="1">
    <source>
        <dbReference type="ARBA" id="ARBA00004651"/>
    </source>
</evidence>
<evidence type="ECO:0000256" key="8">
    <source>
        <dbReference type="SAM" id="Phobius"/>
    </source>
</evidence>
<name>A0ABW1DEV2_9DEIO</name>
<reference evidence="10" key="1">
    <citation type="journal article" date="2019" name="Int. J. Syst. Evol. Microbiol.">
        <title>The Global Catalogue of Microorganisms (GCM) 10K type strain sequencing project: providing services to taxonomists for standard genome sequencing and annotation.</title>
        <authorList>
            <consortium name="The Broad Institute Genomics Platform"/>
            <consortium name="The Broad Institute Genome Sequencing Center for Infectious Disease"/>
            <person name="Wu L."/>
            <person name="Ma J."/>
        </authorList>
    </citation>
    <scope>NUCLEOTIDE SEQUENCE [LARGE SCALE GENOMIC DNA]</scope>
    <source>
        <strain evidence="10">CGMCC 1.15053</strain>
    </source>
</reference>
<dbReference type="PANTHER" id="PTHR34979">
    <property type="entry name" value="INNER MEMBRANE PROTEIN YGAZ"/>
    <property type="match status" value="1"/>
</dbReference>
<evidence type="ECO:0000256" key="3">
    <source>
        <dbReference type="ARBA" id="ARBA00022448"/>
    </source>
</evidence>
<accession>A0ABW1DEV2</accession>
<evidence type="ECO:0000256" key="6">
    <source>
        <dbReference type="ARBA" id="ARBA00022989"/>
    </source>
</evidence>
<gene>
    <name evidence="9" type="ORF">ACFPQ6_03000</name>
</gene>
<dbReference type="RefSeq" id="WP_380046268.1">
    <property type="nucleotide sequence ID" value="NZ_JBHSOH010000004.1"/>
</dbReference>
<proteinExistence type="inferred from homology"/>
<evidence type="ECO:0000313" key="10">
    <source>
        <dbReference type="Proteomes" id="UP001595979"/>
    </source>
</evidence>
<dbReference type="Pfam" id="PF03591">
    <property type="entry name" value="AzlC"/>
    <property type="match status" value="1"/>
</dbReference>
<feature type="transmembrane region" description="Helical" evidence="8">
    <location>
        <begin position="55"/>
        <end position="79"/>
    </location>
</feature>